<feature type="region of interest" description="Disordered" evidence="1">
    <location>
        <begin position="63"/>
        <end position="105"/>
    </location>
</feature>
<evidence type="ECO:0000313" key="2">
    <source>
        <dbReference type="EMBL" id="KAK1888281.1"/>
    </source>
</evidence>
<dbReference type="AlphaFoldDB" id="A0AAD9BRX7"/>
<feature type="compositionally biased region" description="Polar residues" evidence="1">
    <location>
        <begin position="72"/>
        <end position="83"/>
    </location>
</feature>
<evidence type="ECO:0000256" key="1">
    <source>
        <dbReference type="SAM" id="MobiDB-lite"/>
    </source>
</evidence>
<protein>
    <submittedName>
        <fullName evidence="2">Uncharacterized protein</fullName>
    </submittedName>
</protein>
<dbReference type="Proteomes" id="UP001228049">
    <property type="component" value="Unassembled WGS sequence"/>
</dbReference>
<accession>A0AAD9BRX7</accession>
<sequence>MSGLWCFVLRSSTFLPRRGIGFLTPEAFSLQRLSHSRGFLTPEAFSLQRISHSRGFLTPALSSDESELDSSWSVPTSEASSVDSEAYSVSASESTEEDEEPSSQSECMIISRASCVL</sequence>
<organism evidence="2 3">
    <name type="scientific">Dissostichus eleginoides</name>
    <name type="common">Patagonian toothfish</name>
    <name type="synonym">Dissostichus amissus</name>
    <dbReference type="NCBI Taxonomy" id="100907"/>
    <lineage>
        <taxon>Eukaryota</taxon>
        <taxon>Metazoa</taxon>
        <taxon>Chordata</taxon>
        <taxon>Craniata</taxon>
        <taxon>Vertebrata</taxon>
        <taxon>Euteleostomi</taxon>
        <taxon>Actinopterygii</taxon>
        <taxon>Neopterygii</taxon>
        <taxon>Teleostei</taxon>
        <taxon>Neoteleostei</taxon>
        <taxon>Acanthomorphata</taxon>
        <taxon>Eupercaria</taxon>
        <taxon>Perciformes</taxon>
        <taxon>Notothenioidei</taxon>
        <taxon>Nototheniidae</taxon>
        <taxon>Dissostichus</taxon>
    </lineage>
</organism>
<proteinExistence type="predicted"/>
<comment type="caution">
    <text evidence="2">The sequence shown here is derived from an EMBL/GenBank/DDBJ whole genome shotgun (WGS) entry which is preliminary data.</text>
</comment>
<name>A0AAD9BRX7_DISEL</name>
<keyword evidence="3" id="KW-1185">Reference proteome</keyword>
<evidence type="ECO:0000313" key="3">
    <source>
        <dbReference type="Proteomes" id="UP001228049"/>
    </source>
</evidence>
<reference evidence="2" key="1">
    <citation type="submission" date="2023-04" db="EMBL/GenBank/DDBJ databases">
        <title>Chromosome-level genome of Chaenocephalus aceratus.</title>
        <authorList>
            <person name="Park H."/>
        </authorList>
    </citation>
    <scope>NUCLEOTIDE SEQUENCE</scope>
    <source>
        <strain evidence="2">DE</strain>
        <tissue evidence="2">Muscle</tissue>
    </source>
</reference>
<gene>
    <name evidence="2" type="ORF">KUDE01_029064</name>
</gene>
<dbReference type="EMBL" id="JASDAP010000018">
    <property type="protein sequence ID" value="KAK1888281.1"/>
    <property type="molecule type" value="Genomic_DNA"/>
</dbReference>